<dbReference type="Proteomes" id="UP001240697">
    <property type="component" value="Chromosome"/>
</dbReference>
<feature type="transmembrane region" description="Helical" evidence="6">
    <location>
        <begin position="309"/>
        <end position="332"/>
    </location>
</feature>
<organism evidence="8 9">
    <name type="scientific">Comamonas resistens</name>
    <dbReference type="NCBI Taxonomy" id="3046670"/>
    <lineage>
        <taxon>Bacteria</taxon>
        <taxon>Pseudomonadati</taxon>
        <taxon>Pseudomonadota</taxon>
        <taxon>Betaproteobacteria</taxon>
        <taxon>Burkholderiales</taxon>
        <taxon>Comamonadaceae</taxon>
        <taxon>Comamonas</taxon>
    </lineage>
</organism>
<feature type="domain" description="Type II secretion system protein GspF" evidence="7">
    <location>
        <begin position="195"/>
        <end position="322"/>
    </location>
</feature>
<dbReference type="RefSeq" id="WP_283486409.1">
    <property type="nucleotide sequence ID" value="NZ_CP125947.1"/>
</dbReference>
<name>A0ABY8SQF7_9BURK</name>
<gene>
    <name evidence="8" type="ORF">QMY55_22980</name>
</gene>
<keyword evidence="4 6" id="KW-1133">Transmembrane helix</keyword>
<evidence type="ECO:0000256" key="6">
    <source>
        <dbReference type="SAM" id="Phobius"/>
    </source>
</evidence>
<feature type="transmembrane region" description="Helical" evidence="6">
    <location>
        <begin position="158"/>
        <end position="177"/>
    </location>
</feature>
<keyword evidence="3 6" id="KW-0812">Transmembrane</keyword>
<dbReference type="InterPro" id="IPR018076">
    <property type="entry name" value="T2SS_GspF_dom"/>
</dbReference>
<evidence type="ECO:0000256" key="1">
    <source>
        <dbReference type="ARBA" id="ARBA00004651"/>
    </source>
</evidence>
<evidence type="ECO:0000313" key="8">
    <source>
        <dbReference type="EMBL" id="WHS65307.1"/>
    </source>
</evidence>
<reference evidence="8 9" key="1">
    <citation type="submission" date="2023-05" db="EMBL/GenBank/DDBJ databases">
        <authorList>
            <person name="Yin Y."/>
            <person name="Lu Z."/>
        </authorList>
    </citation>
    <scope>NUCLEOTIDE SEQUENCE [LARGE SCALE GENOMIC DNA]</scope>
    <source>
        <strain evidence="8 9">ZM22</strain>
    </source>
</reference>
<dbReference type="EMBL" id="CP125947">
    <property type="protein sequence ID" value="WHS65307.1"/>
    <property type="molecule type" value="Genomic_DNA"/>
</dbReference>
<keyword evidence="5 6" id="KW-0472">Membrane</keyword>
<feature type="transmembrane region" description="Helical" evidence="6">
    <location>
        <begin position="6"/>
        <end position="26"/>
    </location>
</feature>
<evidence type="ECO:0000259" key="7">
    <source>
        <dbReference type="Pfam" id="PF00482"/>
    </source>
</evidence>
<proteinExistence type="predicted"/>
<evidence type="ECO:0000256" key="5">
    <source>
        <dbReference type="ARBA" id="ARBA00023136"/>
    </source>
</evidence>
<keyword evidence="9" id="KW-1185">Reference proteome</keyword>
<dbReference type="Pfam" id="PF00482">
    <property type="entry name" value="T2SSF"/>
    <property type="match status" value="1"/>
</dbReference>
<sequence>MSSHLLWLLSLCLGALGVGLFAYLMIARLRRSAQAGQQVDRLLQQQARSSLPAAAASGMPLQASPFTMRSPAPAPQAGAFGTATPDAAQELAASLQPPAWLNSGLAKSLLADEDRKLLDQAGISLRHGSVSFVISRMVLAAALPLLASVIFQPSGLRLLMYGFFGFGIGLMLPKWVVGYKASQRRKQVVEELPLFVDLLRLLQGVGLSIDQSLQILAHEFGSVLKVLSGELALANQLYANGRSREQSFQRLAHLSGDDDMTAVVNLLVQVDRHGGAVQAPLQEFGVRLREKRQAGFKEKIGAITVKMTGVMVLTLLPALMVITAGPGFMAVIRSLSSMGGR</sequence>
<protein>
    <submittedName>
        <fullName evidence="8">Type II secretion system F family protein</fullName>
    </submittedName>
</protein>
<accession>A0ABY8SQF7</accession>
<feature type="transmembrane region" description="Helical" evidence="6">
    <location>
        <begin position="133"/>
        <end position="152"/>
    </location>
</feature>
<dbReference type="PANTHER" id="PTHR35007">
    <property type="entry name" value="INTEGRAL MEMBRANE PROTEIN-RELATED"/>
    <property type="match status" value="1"/>
</dbReference>
<keyword evidence="2" id="KW-1003">Cell membrane</keyword>
<evidence type="ECO:0000313" key="9">
    <source>
        <dbReference type="Proteomes" id="UP001240697"/>
    </source>
</evidence>
<evidence type="ECO:0000256" key="2">
    <source>
        <dbReference type="ARBA" id="ARBA00022475"/>
    </source>
</evidence>
<dbReference type="PANTHER" id="PTHR35007:SF2">
    <property type="entry name" value="PILUS ASSEMBLE PROTEIN"/>
    <property type="match status" value="1"/>
</dbReference>
<comment type="subcellular location">
    <subcellularLocation>
        <location evidence="1">Cell membrane</location>
        <topology evidence="1">Multi-pass membrane protein</topology>
    </subcellularLocation>
</comment>
<evidence type="ECO:0000256" key="4">
    <source>
        <dbReference type="ARBA" id="ARBA00022989"/>
    </source>
</evidence>
<evidence type="ECO:0000256" key="3">
    <source>
        <dbReference type="ARBA" id="ARBA00022692"/>
    </source>
</evidence>